<dbReference type="PANTHER" id="PTHR30519">
    <property type="entry name" value="5-METHYLTETRAHYDROPTEROYLTRIGLUTAMATE--HOMOCYSTEINE METHYLTRANSFERASE"/>
    <property type="match status" value="1"/>
</dbReference>
<name>A0A328FD71_9BACT</name>
<protein>
    <recommendedName>
        <fullName evidence="2">Cobalamin-independent methionine synthase MetE N-terminal domain-containing protein</fullName>
    </recommendedName>
</protein>
<reference evidence="4 5" key="1">
    <citation type="submission" date="2018-06" db="EMBL/GenBank/DDBJ databases">
        <title>Complete Genome Sequence of Desulfobacter hydrogenophilus (DSM3380).</title>
        <authorList>
            <person name="Marietou A."/>
            <person name="Schreiber L."/>
            <person name="Marshall I."/>
            <person name="Jorgensen B."/>
        </authorList>
    </citation>
    <scope>NUCLEOTIDE SEQUENCE [LARGE SCALE GENOMIC DNA]</scope>
    <source>
        <strain evidence="4 5">DSM 3380</strain>
    </source>
</reference>
<dbReference type="OrthoDB" id="244285at2"/>
<reference evidence="3 6" key="2">
    <citation type="submission" date="2019-02" db="EMBL/GenBank/DDBJ databases">
        <title>Complete genome sequence of Desulfobacter hydrogenophilus AcRS1.</title>
        <authorList>
            <person name="Marietou A."/>
            <person name="Lund M.B."/>
            <person name="Marshall I.P.G."/>
            <person name="Schreiber L."/>
            <person name="Jorgensen B."/>
        </authorList>
    </citation>
    <scope>NUCLEOTIDE SEQUENCE [LARGE SCALE GENOMIC DNA]</scope>
    <source>
        <strain evidence="3 6">AcRS1</strain>
    </source>
</reference>
<evidence type="ECO:0000313" key="4">
    <source>
        <dbReference type="EMBL" id="RAM02644.1"/>
    </source>
</evidence>
<feature type="domain" description="Cobalamin-independent methionine synthase MetE N-terminal" evidence="2">
    <location>
        <begin position="1"/>
        <end position="72"/>
    </location>
</feature>
<dbReference type="InterPro" id="IPR013215">
    <property type="entry name" value="Cbl-indep_Met_Synth_N"/>
</dbReference>
<dbReference type="EMBL" id="QLNI01000012">
    <property type="protein sequence ID" value="RAM02644.1"/>
    <property type="molecule type" value="Genomic_DNA"/>
</dbReference>
<dbReference type="AlphaFoldDB" id="A0A328FD71"/>
<dbReference type="GO" id="GO:0003871">
    <property type="term" value="F:5-methyltetrahydropteroyltriglutamate-homocysteine S-methyltransferase activity"/>
    <property type="evidence" value="ECO:0007669"/>
    <property type="project" value="InterPro"/>
</dbReference>
<evidence type="ECO:0000313" key="5">
    <source>
        <dbReference type="Proteomes" id="UP000248798"/>
    </source>
</evidence>
<dbReference type="GO" id="GO:0008270">
    <property type="term" value="F:zinc ion binding"/>
    <property type="evidence" value="ECO:0007669"/>
    <property type="project" value="InterPro"/>
</dbReference>
<dbReference type="GO" id="GO:0008652">
    <property type="term" value="P:amino acid biosynthetic process"/>
    <property type="evidence" value="ECO:0007669"/>
    <property type="project" value="InterPro"/>
</dbReference>
<organism evidence="4 5">
    <name type="scientific">Desulfobacter hydrogenophilus</name>
    <dbReference type="NCBI Taxonomy" id="2291"/>
    <lineage>
        <taxon>Bacteria</taxon>
        <taxon>Pseudomonadati</taxon>
        <taxon>Thermodesulfobacteriota</taxon>
        <taxon>Desulfobacteria</taxon>
        <taxon>Desulfobacterales</taxon>
        <taxon>Desulfobacteraceae</taxon>
        <taxon>Desulfobacter</taxon>
    </lineage>
</organism>
<proteinExistence type="predicted"/>
<feature type="transmembrane region" description="Helical" evidence="1">
    <location>
        <begin position="78"/>
        <end position="100"/>
    </location>
</feature>
<dbReference type="Pfam" id="PF08267">
    <property type="entry name" value="Meth_synt_1"/>
    <property type="match status" value="1"/>
</dbReference>
<dbReference type="SUPFAM" id="SSF51726">
    <property type="entry name" value="UROD/MetE-like"/>
    <property type="match status" value="1"/>
</dbReference>
<evidence type="ECO:0000313" key="6">
    <source>
        <dbReference type="Proteomes" id="UP000293902"/>
    </source>
</evidence>
<keyword evidence="6" id="KW-1185">Reference proteome</keyword>
<gene>
    <name evidence="4" type="ORF">DO021_07355</name>
    <name evidence="3" type="ORF">EYB58_03070</name>
</gene>
<dbReference type="InterPro" id="IPR038071">
    <property type="entry name" value="UROD/MetE-like_sf"/>
</dbReference>
<evidence type="ECO:0000259" key="2">
    <source>
        <dbReference type="Pfam" id="PF08267"/>
    </source>
</evidence>
<sequence>MTKWFDTNYHYIVPEFDPSTGFCLDAQSLLDQLQEAQKVGVRPKQVIIGPVTYLFWGKAENVDKINLLNKMVLSLMPFSVSASGVSNIFLTSWGVITLASTRSELTGMRRTPWATLILTICLSIK</sequence>
<keyword evidence="1" id="KW-1133">Transmembrane helix</keyword>
<accession>A0A328FD71</accession>
<evidence type="ECO:0000313" key="3">
    <source>
        <dbReference type="EMBL" id="QBH11995.1"/>
    </source>
</evidence>
<dbReference type="Proteomes" id="UP000293902">
    <property type="component" value="Chromosome"/>
</dbReference>
<dbReference type="EMBL" id="CP036313">
    <property type="protein sequence ID" value="QBH11995.1"/>
    <property type="molecule type" value="Genomic_DNA"/>
</dbReference>
<evidence type="ECO:0000256" key="1">
    <source>
        <dbReference type="SAM" id="Phobius"/>
    </source>
</evidence>
<keyword evidence="1" id="KW-0812">Transmembrane</keyword>
<dbReference type="Proteomes" id="UP000248798">
    <property type="component" value="Unassembled WGS sequence"/>
</dbReference>
<keyword evidence="1" id="KW-0472">Membrane</keyword>
<dbReference type="Gene3D" id="3.20.20.210">
    <property type="match status" value="1"/>
</dbReference>